<dbReference type="Proteomes" id="UP000556084">
    <property type="component" value="Unassembled WGS sequence"/>
</dbReference>
<reference evidence="3 4" key="1">
    <citation type="submission" date="2020-08" db="EMBL/GenBank/DDBJ databases">
        <title>Genomic Encyclopedia of Type Strains, Phase III (KMG-III): the genomes of soil and plant-associated and newly described type strains.</title>
        <authorList>
            <person name="Whitman W."/>
        </authorList>
    </citation>
    <scope>NUCLEOTIDE SEQUENCE [LARGE SCALE GENOMIC DNA]</scope>
    <source>
        <strain evidence="3 4">CECT 3266</strain>
    </source>
</reference>
<feature type="domain" description="Histidine kinase/HSP90-like ATPase" evidence="2">
    <location>
        <begin position="13"/>
        <end position="132"/>
    </location>
</feature>
<name>A0A7W7LK39_9ACTN</name>
<evidence type="ECO:0000313" key="4">
    <source>
        <dbReference type="Proteomes" id="UP000556084"/>
    </source>
</evidence>
<evidence type="ECO:0000259" key="2">
    <source>
        <dbReference type="Pfam" id="PF13581"/>
    </source>
</evidence>
<dbReference type="Gene3D" id="3.30.565.10">
    <property type="entry name" value="Histidine kinase-like ATPase, C-terminal domain"/>
    <property type="match status" value="1"/>
</dbReference>
<dbReference type="GO" id="GO:0004674">
    <property type="term" value="F:protein serine/threonine kinase activity"/>
    <property type="evidence" value="ECO:0007669"/>
    <property type="project" value="UniProtKB-KW"/>
</dbReference>
<evidence type="ECO:0000313" key="3">
    <source>
        <dbReference type="EMBL" id="MBB4891713.1"/>
    </source>
</evidence>
<dbReference type="PANTHER" id="PTHR35526">
    <property type="entry name" value="ANTI-SIGMA-F FACTOR RSBW-RELATED"/>
    <property type="match status" value="1"/>
</dbReference>
<dbReference type="Pfam" id="PF13581">
    <property type="entry name" value="HATPase_c_2"/>
    <property type="match status" value="1"/>
</dbReference>
<gene>
    <name evidence="3" type="ORF">FHS39_000713</name>
</gene>
<proteinExistence type="predicted"/>
<dbReference type="InterPro" id="IPR003594">
    <property type="entry name" value="HATPase_dom"/>
</dbReference>
<dbReference type="SUPFAM" id="SSF55874">
    <property type="entry name" value="ATPase domain of HSP90 chaperone/DNA topoisomerase II/histidine kinase"/>
    <property type="match status" value="1"/>
</dbReference>
<keyword evidence="1" id="KW-0418">Kinase</keyword>
<dbReference type="EMBL" id="JACHJH010000001">
    <property type="protein sequence ID" value="MBB4891713.1"/>
    <property type="molecule type" value="Genomic_DNA"/>
</dbReference>
<dbReference type="CDD" id="cd16936">
    <property type="entry name" value="HATPase_RsbW-like"/>
    <property type="match status" value="1"/>
</dbReference>
<keyword evidence="1" id="KW-0723">Serine/threonine-protein kinase</keyword>
<organism evidence="3 4">
    <name type="scientific">Streptomyces olivoverticillatus</name>
    <dbReference type="NCBI Taxonomy" id="66427"/>
    <lineage>
        <taxon>Bacteria</taxon>
        <taxon>Bacillati</taxon>
        <taxon>Actinomycetota</taxon>
        <taxon>Actinomycetes</taxon>
        <taxon>Kitasatosporales</taxon>
        <taxon>Streptomycetaceae</taxon>
        <taxon>Streptomyces</taxon>
    </lineage>
</organism>
<comment type="caution">
    <text evidence="3">The sequence shown here is derived from an EMBL/GenBank/DDBJ whole genome shotgun (WGS) entry which is preliminary data.</text>
</comment>
<evidence type="ECO:0000256" key="1">
    <source>
        <dbReference type="ARBA" id="ARBA00022527"/>
    </source>
</evidence>
<protein>
    <submittedName>
        <fullName evidence="3">Anti-sigma regulatory factor (Ser/Thr protein kinase)</fullName>
    </submittedName>
</protein>
<dbReference type="InterPro" id="IPR050267">
    <property type="entry name" value="Anti-sigma-factor_SerPK"/>
</dbReference>
<dbReference type="PANTHER" id="PTHR35526:SF3">
    <property type="entry name" value="ANTI-SIGMA-F FACTOR RSBW"/>
    <property type="match status" value="1"/>
</dbReference>
<dbReference type="InterPro" id="IPR036890">
    <property type="entry name" value="HATPase_C_sf"/>
</dbReference>
<keyword evidence="4" id="KW-1185">Reference proteome</keyword>
<dbReference type="AlphaFoldDB" id="A0A7W7LK39"/>
<sequence length="192" mass="20937">MNTPATPDCSLVFPPDPAWVRAAREAVRSLLAAAHRTELTDTALVLTSEVVTNAVNACQAQHCNAPVRLNAEWTQRQQLHVLVHDKAPGLPMRRGASWPPDAESGRGLTLIAHSADAWGVCESGGDRGKATWFVLGVRPAKARSLVGCTDCKKLETARRRAVAKGEETRIVEATIAVRSHFRHAHLMRGELW</sequence>
<keyword evidence="1" id="KW-0808">Transferase</keyword>
<dbReference type="RefSeq" id="WP_184346237.1">
    <property type="nucleotide sequence ID" value="NZ_JACHJH010000001.1"/>
</dbReference>
<accession>A0A7W7LK39</accession>